<dbReference type="InterPro" id="IPR001387">
    <property type="entry name" value="Cro/C1-type_HTH"/>
</dbReference>
<dbReference type="SUPFAM" id="SSF47413">
    <property type="entry name" value="lambda repressor-like DNA-binding domains"/>
    <property type="match status" value="1"/>
</dbReference>
<proteinExistence type="inferred from homology"/>
<evidence type="ECO:0000259" key="2">
    <source>
        <dbReference type="PROSITE" id="PS50943"/>
    </source>
</evidence>
<sequence>MRVGTPGFIPERLIEARAARRILSKKALATLISVNPSTVTRWEDGTSAPDADALAELAAHLNVRREFFLRPVANSDRPLFYRTLASTLVKDLNYQESQMHWLQEISSIVEHYVDFPEVDIPDVLQGASYKQLRDEDIEQIAFDLRTHWSVGDGPCIDMMPLLERVGCIVGSIEMGTSKLDGLCSWAQGSNRPHILLSTDKMSFPRRQMDAAHELGHAILHRHVSEEELKKDLKEIERQAFRFASAFLMPATTYSYEVKSASLASLLSLKERWRVSVKAQIRRLSDLDIVPSDHATSLYKLYSAKGWSREEPLDKNWPISEPTVLANALQLIVDSAVRSKSDLLSVEFTMKAGDIENLTALPPGWFSRNAEVIGLKLRDTATDRTTGEASTVLPFPSRK</sequence>
<dbReference type="Pfam" id="PF06114">
    <property type="entry name" value="Peptidase_M78"/>
    <property type="match status" value="1"/>
</dbReference>
<dbReference type="PROSITE" id="PS50943">
    <property type="entry name" value="HTH_CROC1"/>
    <property type="match status" value="1"/>
</dbReference>
<name>A0A7S5DS16_RHIRH</name>
<dbReference type="PANTHER" id="PTHR43236:SF1">
    <property type="entry name" value="BLL7220 PROTEIN"/>
    <property type="match status" value="1"/>
</dbReference>
<dbReference type="SMART" id="SM00530">
    <property type="entry name" value="HTH_XRE"/>
    <property type="match status" value="1"/>
</dbReference>
<dbReference type="InterPro" id="IPR052345">
    <property type="entry name" value="Rad_response_metalloprotease"/>
</dbReference>
<reference evidence="3" key="1">
    <citation type="submission" date="2018-12" db="EMBL/GenBank/DDBJ databases">
        <title>Three Rhizobium rhizogenes strains isolated from the same crown gall tumor carry diverse plasmids.</title>
        <authorList>
            <person name="Pulawska J."/>
            <person name="Kuzmanovic N."/>
        </authorList>
    </citation>
    <scope>NUCLEOTIDE SEQUENCE</scope>
    <source>
        <strain evidence="3">C6.5</strain>
        <plasmid evidence="3">pC6.5e</plasmid>
    </source>
</reference>
<geneLocation type="plasmid" evidence="3">
    <name>pC6.5e</name>
</geneLocation>
<dbReference type="Gene3D" id="1.10.10.2910">
    <property type="match status" value="1"/>
</dbReference>
<evidence type="ECO:0000256" key="1">
    <source>
        <dbReference type="ARBA" id="ARBA00007227"/>
    </source>
</evidence>
<dbReference type="CDD" id="cd00093">
    <property type="entry name" value="HTH_XRE"/>
    <property type="match status" value="1"/>
</dbReference>
<dbReference type="EMBL" id="MK318990">
    <property type="protein sequence ID" value="QCL10661.1"/>
    <property type="molecule type" value="Genomic_DNA"/>
</dbReference>
<organism evidence="3">
    <name type="scientific">Rhizobium rhizogenes</name>
    <name type="common">Agrobacterium rhizogenes</name>
    <dbReference type="NCBI Taxonomy" id="359"/>
    <lineage>
        <taxon>Bacteria</taxon>
        <taxon>Pseudomonadati</taxon>
        <taxon>Pseudomonadota</taxon>
        <taxon>Alphaproteobacteria</taxon>
        <taxon>Hyphomicrobiales</taxon>
        <taxon>Rhizobiaceae</taxon>
        <taxon>Rhizobium/Agrobacterium group</taxon>
        <taxon>Rhizobium</taxon>
    </lineage>
</organism>
<dbReference type="InterPro" id="IPR010982">
    <property type="entry name" value="Lambda_DNA-bd_dom_sf"/>
</dbReference>
<dbReference type="GO" id="GO:0003677">
    <property type="term" value="F:DNA binding"/>
    <property type="evidence" value="ECO:0007669"/>
    <property type="project" value="InterPro"/>
</dbReference>
<comment type="similarity">
    <text evidence="1">Belongs to the short-chain fatty acyl-CoA assimilation regulator (ScfR) family.</text>
</comment>
<gene>
    <name evidence="3" type="ORF">C6.5e_765</name>
</gene>
<feature type="domain" description="HTH cro/C1-type" evidence="2">
    <location>
        <begin position="13"/>
        <end position="68"/>
    </location>
</feature>
<protein>
    <submittedName>
        <fullName evidence="3">Helix-turn-helix domain protein</fullName>
    </submittedName>
</protein>
<dbReference type="InterPro" id="IPR010359">
    <property type="entry name" value="IrrE_HExxH"/>
</dbReference>
<accession>A0A7S5DS16</accession>
<dbReference type="AlphaFoldDB" id="A0A7S5DS16"/>
<dbReference type="PANTHER" id="PTHR43236">
    <property type="entry name" value="ANTITOXIN HIGA1"/>
    <property type="match status" value="1"/>
</dbReference>
<evidence type="ECO:0000313" key="3">
    <source>
        <dbReference type="EMBL" id="QCL10661.1"/>
    </source>
</evidence>
<dbReference type="RefSeq" id="WP_200985545.1">
    <property type="nucleotide sequence ID" value="NZ_MK318990.1"/>
</dbReference>
<dbReference type="Pfam" id="PF01381">
    <property type="entry name" value="HTH_3"/>
    <property type="match status" value="1"/>
</dbReference>
<dbReference type="Gene3D" id="1.10.260.40">
    <property type="entry name" value="lambda repressor-like DNA-binding domains"/>
    <property type="match status" value="1"/>
</dbReference>
<keyword evidence="3" id="KW-0614">Plasmid</keyword>